<feature type="region of interest" description="Disordered" evidence="1">
    <location>
        <begin position="1"/>
        <end position="214"/>
    </location>
</feature>
<dbReference type="OrthoDB" id="1939627at2759"/>
<protein>
    <submittedName>
        <fullName evidence="2">Uncharacterized protein</fullName>
    </submittedName>
</protein>
<dbReference type="PANTHER" id="PTHR33472:SF1">
    <property type="entry name" value="EXTENSIN-RELATED"/>
    <property type="match status" value="1"/>
</dbReference>
<feature type="compositionally biased region" description="Pro residues" evidence="1">
    <location>
        <begin position="1"/>
        <end position="27"/>
    </location>
</feature>
<feature type="compositionally biased region" description="Polar residues" evidence="1">
    <location>
        <begin position="180"/>
        <end position="189"/>
    </location>
</feature>
<evidence type="ECO:0000256" key="1">
    <source>
        <dbReference type="SAM" id="MobiDB-lite"/>
    </source>
</evidence>
<name>A0A7J0F4C3_9ERIC</name>
<dbReference type="EMBL" id="BJWL01000008">
    <property type="protein sequence ID" value="GFY93524.1"/>
    <property type="molecule type" value="Genomic_DNA"/>
</dbReference>
<dbReference type="AlphaFoldDB" id="A0A7J0F4C3"/>
<organism evidence="2 3">
    <name type="scientific">Actinidia rufa</name>
    <dbReference type="NCBI Taxonomy" id="165716"/>
    <lineage>
        <taxon>Eukaryota</taxon>
        <taxon>Viridiplantae</taxon>
        <taxon>Streptophyta</taxon>
        <taxon>Embryophyta</taxon>
        <taxon>Tracheophyta</taxon>
        <taxon>Spermatophyta</taxon>
        <taxon>Magnoliopsida</taxon>
        <taxon>eudicotyledons</taxon>
        <taxon>Gunneridae</taxon>
        <taxon>Pentapetalae</taxon>
        <taxon>asterids</taxon>
        <taxon>Ericales</taxon>
        <taxon>Actinidiaceae</taxon>
        <taxon>Actinidia</taxon>
    </lineage>
</organism>
<feature type="compositionally biased region" description="Low complexity" evidence="1">
    <location>
        <begin position="55"/>
        <end position="66"/>
    </location>
</feature>
<evidence type="ECO:0000313" key="3">
    <source>
        <dbReference type="Proteomes" id="UP000585474"/>
    </source>
</evidence>
<feature type="compositionally biased region" description="Pro residues" evidence="1">
    <location>
        <begin position="117"/>
        <end position="142"/>
    </location>
</feature>
<evidence type="ECO:0000313" key="2">
    <source>
        <dbReference type="EMBL" id="GFY93524.1"/>
    </source>
</evidence>
<keyword evidence="3" id="KW-1185">Reference proteome</keyword>
<gene>
    <name evidence="2" type="ORF">Acr_08g0019200</name>
</gene>
<reference evidence="2 3" key="1">
    <citation type="submission" date="2019-07" db="EMBL/GenBank/DDBJ databases">
        <title>De Novo Assembly of kiwifruit Actinidia rufa.</title>
        <authorList>
            <person name="Sugita-Konishi S."/>
            <person name="Sato K."/>
            <person name="Mori E."/>
            <person name="Abe Y."/>
            <person name="Kisaki G."/>
            <person name="Hamano K."/>
            <person name="Suezawa K."/>
            <person name="Otani M."/>
            <person name="Fukuda T."/>
            <person name="Manabe T."/>
            <person name="Gomi K."/>
            <person name="Tabuchi M."/>
            <person name="Akimitsu K."/>
            <person name="Kataoka I."/>
        </authorList>
    </citation>
    <scope>NUCLEOTIDE SEQUENCE [LARGE SCALE GENOMIC DNA]</scope>
    <source>
        <strain evidence="3">cv. Fuchu</strain>
    </source>
</reference>
<dbReference type="Proteomes" id="UP000585474">
    <property type="component" value="Unassembled WGS sequence"/>
</dbReference>
<feature type="compositionally biased region" description="Basic and acidic residues" evidence="1">
    <location>
        <begin position="150"/>
        <end position="165"/>
    </location>
</feature>
<dbReference type="PANTHER" id="PTHR33472">
    <property type="entry name" value="OS01G0106600 PROTEIN"/>
    <property type="match status" value="1"/>
</dbReference>
<accession>A0A7J0F4C3</accession>
<sequence length="344" mass="36534">MPTRPLSPPPPPPQPRESSPPPPPPPALARAHQVPPTRPPPAVASPPPSPPPPRRVVLAPPRRAVMAPPPPSPPRTATTSSVPTSPIIKKTSTTTPKPSPTSTTLLISSPVARSSPKPTPPKPRASVPTYPPSRPPPSPLTLPPAQWKSDVTKPHDPKFPPEAEQKTVLVQETIEKPKNNTHSPGNFSLNGKGETMKEAKTKESGHHHKKLSDSEDFGMRVITIAGENKGAIMELSPNSHRKHEFGGNPNPNQSAHKIGNPRTMSDGEKSGSESSKNQKARAVSSTPMNAIMNSNVQGVNDSILYNCSCTLHDPGVHLSLSRKSNGGGHGIQIKDPPPPKGQHT</sequence>
<feature type="compositionally biased region" description="Basic and acidic residues" evidence="1">
    <location>
        <begin position="194"/>
        <end position="204"/>
    </location>
</feature>
<comment type="caution">
    <text evidence="2">The sequence shown here is derived from an EMBL/GenBank/DDBJ whole genome shotgun (WGS) entry which is preliminary data.</text>
</comment>
<feature type="region of interest" description="Disordered" evidence="1">
    <location>
        <begin position="320"/>
        <end position="344"/>
    </location>
</feature>
<feature type="compositionally biased region" description="Pro residues" evidence="1">
    <location>
        <begin position="335"/>
        <end position="344"/>
    </location>
</feature>
<feature type="region of interest" description="Disordered" evidence="1">
    <location>
        <begin position="238"/>
        <end position="289"/>
    </location>
</feature>
<proteinExistence type="predicted"/>
<feature type="compositionally biased region" description="Low complexity" evidence="1">
    <location>
        <begin position="75"/>
        <end position="116"/>
    </location>
</feature>
<feature type="compositionally biased region" description="Pro residues" evidence="1">
    <location>
        <begin position="36"/>
        <end position="54"/>
    </location>
</feature>